<evidence type="ECO:0000259" key="5">
    <source>
        <dbReference type="PROSITE" id="PS50043"/>
    </source>
</evidence>
<protein>
    <submittedName>
        <fullName evidence="7">DNA-binding response regulator</fullName>
    </submittedName>
</protein>
<reference evidence="7 8" key="1">
    <citation type="submission" date="2017-03" db="EMBL/GenBank/DDBJ databases">
        <title>Genome analysis of Rhizobial strains effectives or ineffectives for nitrogen fixation isolated from bean seeds.</title>
        <authorList>
            <person name="Peralta H."/>
            <person name="Aguilar-Vera A."/>
            <person name="Mora Y."/>
            <person name="Vargas-Lagunas C."/>
            <person name="Girard L."/>
            <person name="Mora J."/>
        </authorList>
    </citation>
    <scope>NUCLEOTIDE SEQUENCE [LARGE SCALE GENOMIC DNA]</scope>
    <source>
        <strain evidence="7 8">CCGM3</strain>
    </source>
</reference>
<feature type="domain" description="Response regulatory" evidence="6">
    <location>
        <begin position="12"/>
        <end position="126"/>
    </location>
</feature>
<dbReference type="SUPFAM" id="SSF52172">
    <property type="entry name" value="CheY-like"/>
    <property type="match status" value="1"/>
</dbReference>
<dbReference type="InterPro" id="IPR001789">
    <property type="entry name" value="Sig_transdc_resp-reg_receiver"/>
</dbReference>
<evidence type="ECO:0000313" key="8">
    <source>
        <dbReference type="Proteomes" id="UP000254939"/>
    </source>
</evidence>
<dbReference type="GO" id="GO:0006355">
    <property type="term" value="P:regulation of DNA-templated transcription"/>
    <property type="evidence" value="ECO:0007669"/>
    <property type="project" value="InterPro"/>
</dbReference>
<organism evidence="7 8">
    <name type="scientific">Rhizobium grahamii</name>
    <dbReference type="NCBI Taxonomy" id="1120045"/>
    <lineage>
        <taxon>Bacteria</taxon>
        <taxon>Pseudomonadati</taxon>
        <taxon>Pseudomonadota</taxon>
        <taxon>Alphaproteobacteria</taxon>
        <taxon>Hyphomicrobiales</taxon>
        <taxon>Rhizobiaceae</taxon>
        <taxon>Rhizobium/Agrobacterium group</taxon>
        <taxon>Rhizobium</taxon>
    </lineage>
</organism>
<feature type="modified residue" description="4-aspartylphosphate" evidence="4">
    <location>
        <position position="61"/>
    </location>
</feature>
<dbReference type="Proteomes" id="UP000254939">
    <property type="component" value="Unassembled WGS sequence"/>
</dbReference>
<dbReference type="SMART" id="SM00448">
    <property type="entry name" value="REC"/>
    <property type="match status" value="1"/>
</dbReference>
<proteinExistence type="predicted"/>
<evidence type="ECO:0000259" key="6">
    <source>
        <dbReference type="PROSITE" id="PS50110"/>
    </source>
</evidence>
<dbReference type="AlphaFoldDB" id="A0A370KTH0"/>
<dbReference type="Gene3D" id="1.10.10.10">
    <property type="entry name" value="Winged helix-like DNA-binding domain superfamily/Winged helix DNA-binding domain"/>
    <property type="match status" value="1"/>
</dbReference>
<dbReference type="CDD" id="cd06170">
    <property type="entry name" value="LuxR_C_like"/>
    <property type="match status" value="1"/>
</dbReference>
<dbReference type="PROSITE" id="PS50110">
    <property type="entry name" value="RESPONSE_REGULATORY"/>
    <property type="match status" value="1"/>
</dbReference>
<dbReference type="Gene3D" id="3.40.50.2300">
    <property type="match status" value="1"/>
</dbReference>
<dbReference type="Pfam" id="PF00072">
    <property type="entry name" value="Response_reg"/>
    <property type="match status" value="1"/>
</dbReference>
<dbReference type="Pfam" id="PF00196">
    <property type="entry name" value="GerE"/>
    <property type="match status" value="1"/>
</dbReference>
<dbReference type="GO" id="GO:0000160">
    <property type="term" value="P:phosphorelay signal transduction system"/>
    <property type="evidence" value="ECO:0007669"/>
    <property type="project" value="InterPro"/>
</dbReference>
<dbReference type="EMBL" id="NAAC01000007">
    <property type="protein sequence ID" value="RDJ13946.1"/>
    <property type="molecule type" value="Genomic_DNA"/>
</dbReference>
<dbReference type="GO" id="GO:0003677">
    <property type="term" value="F:DNA binding"/>
    <property type="evidence" value="ECO:0007669"/>
    <property type="project" value="UniProtKB-KW"/>
</dbReference>
<name>A0A370KTH0_9HYPH</name>
<keyword evidence="1" id="KW-0805">Transcription regulation</keyword>
<dbReference type="SMART" id="SM00421">
    <property type="entry name" value="HTH_LUXR"/>
    <property type="match status" value="1"/>
</dbReference>
<dbReference type="PANTHER" id="PTHR44688:SF16">
    <property type="entry name" value="DNA-BINDING TRANSCRIPTIONAL ACTIVATOR DEVR_DOSR"/>
    <property type="match status" value="1"/>
</dbReference>
<keyword evidence="4" id="KW-0597">Phosphoprotein</keyword>
<keyword evidence="2 7" id="KW-0238">DNA-binding</keyword>
<dbReference type="OrthoDB" id="9782655at2"/>
<evidence type="ECO:0000256" key="4">
    <source>
        <dbReference type="PROSITE-ProRule" id="PRU00169"/>
    </source>
</evidence>
<dbReference type="PROSITE" id="PS50043">
    <property type="entry name" value="HTH_LUXR_2"/>
    <property type="match status" value="1"/>
</dbReference>
<accession>A0A370KTH0</accession>
<evidence type="ECO:0000313" key="7">
    <source>
        <dbReference type="EMBL" id="RDJ13946.1"/>
    </source>
</evidence>
<dbReference type="InterPro" id="IPR000792">
    <property type="entry name" value="Tscrpt_reg_LuxR_C"/>
</dbReference>
<comment type="caution">
    <text evidence="7">The sequence shown here is derived from an EMBL/GenBank/DDBJ whole genome shotgun (WGS) entry which is preliminary data.</text>
</comment>
<sequence>MDRAKEANPAAIIHIIDDDTNLSGSLVDLFESIGMRAIAFKTANDFLNDADLTMPGCVLLDVKMPGMTGLELQAKLAELRYPLPIIFMTGDPNVATSVSAMKAGAFDFLLKPFKLESLVTLLRLALERNADLRAKQAATLHAQATVDTLTPREAEVFGYVAKGMMNKQIAHEMNISEIMVKLHRGRMMKKLEARSVPDVVRKFDEVNRNAAEALGR</sequence>
<dbReference type="RefSeq" id="WP_114712405.1">
    <property type="nucleotide sequence ID" value="NZ_KZ857258.1"/>
</dbReference>
<evidence type="ECO:0000256" key="2">
    <source>
        <dbReference type="ARBA" id="ARBA00023125"/>
    </source>
</evidence>
<evidence type="ECO:0000256" key="1">
    <source>
        <dbReference type="ARBA" id="ARBA00023015"/>
    </source>
</evidence>
<evidence type="ECO:0000256" key="3">
    <source>
        <dbReference type="ARBA" id="ARBA00023163"/>
    </source>
</evidence>
<keyword evidence="3" id="KW-0804">Transcription</keyword>
<dbReference type="PANTHER" id="PTHR44688">
    <property type="entry name" value="DNA-BINDING TRANSCRIPTIONAL ACTIVATOR DEVR_DOSR"/>
    <property type="match status" value="1"/>
</dbReference>
<dbReference type="InterPro" id="IPR036388">
    <property type="entry name" value="WH-like_DNA-bd_sf"/>
</dbReference>
<gene>
    <name evidence="7" type="ORF">B5K06_08250</name>
</gene>
<dbReference type="InterPro" id="IPR011006">
    <property type="entry name" value="CheY-like_superfamily"/>
</dbReference>
<dbReference type="PRINTS" id="PR00038">
    <property type="entry name" value="HTHLUXR"/>
</dbReference>
<feature type="domain" description="HTH luxR-type" evidence="5">
    <location>
        <begin position="142"/>
        <end position="207"/>
    </location>
</feature>